<dbReference type="GO" id="GO:0004563">
    <property type="term" value="F:beta-N-acetylhexosaminidase activity"/>
    <property type="evidence" value="ECO:0007669"/>
    <property type="project" value="UniProtKB-EC"/>
</dbReference>
<accession>A0A127A1D9</accession>
<evidence type="ECO:0000259" key="7">
    <source>
        <dbReference type="Pfam" id="PF00933"/>
    </source>
</evidence>
<dbReference type="InterPro" id="IPR050226">
    <property type="entry name" value="NagZ_Beta-hexosaminidase"/>
</dbReference>
<protein>
    <recommendedName>
        <fullName evidence="3">beta-N-acetylhexosaminidase</fullName>
        <ecNumber evidence="3">3.2.1.52</ecNumber>
    </recommendedName>
</protein>
<evidence type="ECO:0000256" key="6">
    <source>
        <dbReference type="SAM" id="MobiDB-lite"/>
    </source>
</evidence>
<dbReference type="STRING" id="37927.SA2016_2582"/>
<dbReference type="OrthoDB" id="9805821at2"/>
<feature type="domain" description="Glycoside hydrolase family 3 N-terminal" evidence="7">
    <location>
        <begin position="102"/>
        <end position="413"/>
    </location>
</feature>
<dbReference type="AlphaFoldDB" id="A0A127A1D9"/>
<dbReference type="SUPFAM" id="SSF51445">
    <property type="entry name" value="(Trans)glycosidases"/>
    <property type="match status" value="1"/>
</dbReference>
<dbReference type="Proteomes" id="UP000070134">
    <property type="component" value="Chromosome"/>
</dbReference>
<dbReference type="KEGG" id="satk:SA2016_2582"/>
<proteinExistence type="inferred from homology"/>
<evidence type="ECO:0000256" key="2">
    <source>
        <dbReference type="ARBA" id="ARBA00005336"/>
    </source>
</evidence>
<evidence type="ECO:0000313" key="9">
    <source>
        <dbReference type="Proteomes" id="UP000070134"/>
    </source>
</evidence>
<dbReference type="InterPro" id="IPR036962">
    <property type="entry name" value="Glyco_hydro_3_N_sf"/>
</dbReference>
<comment type="similarity">
    <text evidence="2">Belongs to the glycosyl hydrolase 3 family.</text>
</comment>
<dbReference type="PANTHER" id="PTHR30480">
    <property type="entry name" value="BETA-HEXOSAMINIDASE-RELATED"/>
    <property type="match status" value="1"/>
</dbReference>
<organism evidence="8 9">
    <name type="scientific">Sinomonas atrocyanea</name>
    <dbReference type="NCBI Taxonomy" id="37927"/>
    <lineage>
        <taxon>Bacteria</taxon>
        <taxon>Bacillati</taxon>
        <taxon>Actinomycetota</taxon>
        <taxon>Actinomycetes</taxon>
        <taxon>Micrococcales</taxon>
        <taxon>Micrococcaceae</taxon>
        <taxon>Sinomonas</taxon>
    </lineage>
</organism>
<reference evidence="8 9" key="1">
    <citation type="submission" date="2016-02" db="EMBL/GenBank/DDBJ databases">
        <title>Complete genome of Sinomonas atrocyanea KCTC 3377.</title>
        <authorList>
            <person name="Kim K.M."/>
        </authorList>
    </citation>
    <scope>NUCLEOTIDE SEQUENCE [LARGE SCALE GENOMIC DNA]</scope>
    <source>
        <strain evidence="8 9">KCTC 3377</strain>
    </source>
</reference>
<feature type="compositionally biased region" description="Low complexity" evidence="6">
    <location>
        <begin position="46"/>
        <end position="92"/>
    </location>
</feature>
<feature type="region of interest" description="Disordered" evidence="6">
    <location>
        <begin position="39"/>
        <end position="92"/>
    </location>
</feature>
<keyword evidence="4" id="KW-0378">Hydrolase</keyword>
<dbReference type="InterPro" id="IPR017853">
    <property type="entry name" value="GH"/>
</dbReference>
<dbReference type="Pfam" id="PF00933">
    <property type="entry name" value="Glyco_hydro_3"/>
    <property type="match status" value="1"/>
</dbReference>
<name>A0A127A1D9_9MICC</name>
<dbReference type="EC" id="3.2.1.52" evidence="3"/>
<evidence type="ECO:0000256" key="4">
    <source>
        <dbReference type="ARBA" id="ARBA00022801"/>
    </source>
</evidence>
<evidence type="ECO:0000313" key="8">
    <source>
        <dbReference type="EMBL" id="AMM33249.1"/>
    </source>
</evidence>
<sequence>MPHRNWKTWAAVAAGIVAVLAVAGALVLPRLLAGPTAGLAPTPSEGTAGPPSASPSGTSSQPTPTATRTAVGAPPASSAPGPSTAPSPAGSRAAQILASMSLEQRVGQIIMVSSPAAGPDAAALDAMRRLHIGNVFLKGRSTAGVGAISAVVRGIRAEATDAATRRVGQFVATDQEGGQVQVLRGPGFSDMPSALAQGSMAPADLRAAAAGWGRELAAAGVDVNFAPVMDTVPSAAFAPQNTPIGHFQREFGYTPAAVSAHGIAFAQGMADAGLIAVPKHFPGLGRVTANTDTASGVTDSTTGRHDPFVAPFADAVRAGVPWVMLSNASYPEIDPRHDAVFSPTVIGGMLRGDLGFRGIVVSDDLCDAVQLSATAPEDRGADFLAAGGTMALCTDQQLAPRVWAGMVARAKADRGFASAVDAAALAVLEAKDRAGLLPR</sequence>
<comment type="catalytic activity">
    <reaction evidence="1">
        <text>Hydrolysis of terminal non-reducing N-acetyl-D-hexosamine residues in N-acetyl-beta-D-hexosaminides.</text>
        <dbReference type="EC" id="3.2.1.52"/>
    </reaction>
</comment>
<dbReference type="Gene3D" id="3.20.20.300">
    <property type="entry name" value="Glycoside hydrolase, family 3, N-terminal domain"/>
    <property type="match status" value="1"/>
</dbReference>
<dbReference type="PATRIC" id="fig|37927.3.peg.2657"/>
<dbReference type="PANTHER" id="PTHR30480:SF13">
    <property type="entry name" value="BETA-HEXOSAMINIDASE"/>
    <property type="match status" value="1"/>
</dbReference>
<keyword evidence="9" id="KW-1185">Reference proteome</keyword>
<evidence type="ECO:0000256" key="1">
    <source>
        <dbReference type="ARBA" id="ARBA00001231"/>
    </source>
</evidence>
<dbReference type="InterPro" id="IPR001764">
    <property type="entry name" value="Glyco_hydro_3_N"/>
</dbReference>
<dbReference type="RefSeq" id="WP_084249502.1">
    <property type="nucleotide sequence ID" value="NZ_BJMO01000011.1"/>
</dbReference>
<gene>
    <name evidence="8" type="ORF">SA2016_2582</name>
</gene>
<dbReference type="GO" id="GO:0005975">
    <property type="term" value="P:carbohydrate metabolic process"/>
    <property type="evidence" value="ECO:0007669"/>
    <property type="project" value="InterPro"/>
</dbReference>
<dbReference type="EMBL" id="CP014518">
    <property type="protein sequence ID" value="AMM33249.1"/>
    <property type="molecule type" value="Genomic_DNA"/>
</dbReference>
<evidence type="ECO:0000256" key="3">
    <source>
        <dbReference type="ARBA" id="ARBA00012663"/>
    </source>
</evidence>
<dbReference type="GO" id="GO:0009254">
    <property type="term" value="P:peptidoglycan turnover"/>
    <property type="evidence" value="ECO:0007669"/>
    <property type="project" value="TreeGrafter"/>
</dbReference>
<keyword evidence="5" id="KW-0326">Glycosidase</keyword>
<evidence type="ECO:0000256" key="5">
    <source>
        <dbReference type="ARBA" id="ARBA00023295"/>
    </source>
</evidence>